<gene>
    <name evidence="2" type="ORF">GNT65_19275</name>
</gene>
<dbReference type="Pfam" id="PF00590">
    <property type="entry name" value="TP_methylase"/>
    <property type="match status" value="1"/>
</dbReference>
<evidence type="ECO:0000313" key="3">
    <source>
        <dbReference type="Proteomes" id="UP000474778"/>
    </source>
</evidence>
<sequence>MGEAYTRGSLVCVGTGLNLGGQITVLSKSYIELADVVFSLVPDAFALQWLESMNHDVRSLHRYYAQGEEIKSRRDTYQQMVEAILAEVRAGKRVVCALYGHPGVFACVSHIAIRHAREEGFEAKMEPGISAEACLWADVGIDPGQSGHQSFEASQFMFYCHTPDPSTHLLLWQIAIAGEHTLTKFHTNSDCLRVLVEQLSEWYPLDHEVILYEAPNLPTQAPRIERLLLKALPDARLTPITTLLIPPAMPLKVNHKILAKLGISEEHMG</sequence>
<organism evidence="2 3">
    <name type="scientific">Shewanella insulae</name>
    <dbReference type="NCBI Taxonomy" id="2681496"/>
    <lineage>
        <taxon>Bacteria</taxon>
        <taxon>Pseudomonadati</taxon>
        <taxon>Pseudomonadota</taxon>
        <taxon>Gammaproteobacteria</taxon>
        <taxon>Alteromonadales</taxon>
        <taxon>Shewanellaceae</taxon>
        <taxon>Shewanella</taxon>
    </lineage>
</organism>
<keyword evidence="3" id="KW-1185">Reference proteome</keyword>
<dbReference type="AlphaFoldDB" id="A0A6L7I2P0"/>
<dbReference type="InterPro" id="IPR035996">
    <property type="entry name" value="4pyrrol_Methylase_sf"/>
</dbReference>
<dbReference type="InterPro" id="IPR014777">
    <property type="entry name" value="4pyrrole_Mease_sub1"/>
</dbReference>
<comment type="caution">
    <text evidence="2">The sequence shown here is derived from an EMBL/GenBank/DDBJ whole genome shotgun (WGS) entry which is preliminary data.</text>
</comment>
<protein>
    <recommendedName>
        <fullName evidence="1">Tetrapyrrole methylase domain-containing protein</fullName>
    </recommendedName>
</protein>
<dbReference type="RefSeq" id="WP_160798807.1">
    <property type="nucleotide sequence ID" value="NZ_CANMWR010000021.1"/>
</dbReference>
<name>A0A6L7I2P0_9GAMM</name>
<proteinExistence type="predicted"/>
<reference evidence="2 3" key="1">
    <citation type="submission" date="2019-12" db="EMBL/GenBank/DDBJ databases">
        <title>Shewanella insulae sp. nov., isolated from a tidal flat.</title>
        <authorList>
            <person name="Yoon J.-H."/>
        </authorList>
    </citation>
    <scope>NUCLEOTIDE SEQUENCE [LARGE SCALE GENOMIC DNA]</scope>
    <source>
        <strain evidence="2 3">JBTF-M18</strain>
    </source>
</reference>
<dbReference type="Gene3D" id="3.40.1010.10">
    <property type="entry name" value="Cobalt-precorrin-4 Transmethylase, Domain 1"/>
    <property type="match status" value="1"/>
</dbReference>
<dbReference type="GO" id="GO:0008168">
    <property type="term" value="F:methyltransferase activity"/>
    <property type="evidence" value="ECO:0007669"/>
    <property type="project" value="InterPro"/>
</dbReference>
<dbReference type="InterPro" id="IPR000878">
    <property type="entry name" value="4pyrrol_Mease"/>
</dbReference>
<dbReference type="SUPFAM" id="SSF53790">
    <property type="entry name" value="Tetrapyrrole methylase"/>
    <property type="match status" value="1"/>
</dbReference>
<dbReference type="Proteomes" id="UP000474778">
    <property type="component" value="Unassembled WGS sequence"/>
</dbReference>
<evidence type="ECO:0000313" key="2">
    <source>
        <dbReference type="EMBL" id="MXR70802.1"/>
    </source>
</evidence>
<dbReference type="CDD" id="cd19916">
    <property type="entry name" value="OphMA_like"/>
    <property type="match status" value="1"/>
</dbReference>
<accession>A0A6L7I2P0</accession>
<evidence type="ECO:0000259" key="1">
    <source>
        <dbReference type="Pfam" id="PF00590"/>
    </source>
</evidence>
<dbReference type="EMBL" id="WRPA01000025">
    <property type="protein sequence ID" value="MXR70802.1"/>
    <property type="molecule type" value="Genomic_DNA"/>
</dbReference>
<feature type="domain" description="Tetrapyrrole methylase" evidence="1">
    <location>
        <begin position="10"/>
        <end position="214"/>
    </location>
</feature>